<organism evidence="1 2">
    <name type="scientific">Methylocystis heyeri</name>
    <dbReference type="NCBI Taxonomy" id="391905"/>
    <lineage>
        <taxon>Bacteria</taxon>
        <taxon>Pseudomonadati</taxon>
        <taxon>Pseudomonadota</taxon>
        <taxon>Alphaproteobacteria</taxon>
        <taxon>Hyphomicrobiales</taxon>
        <taxon>Methylocystaceae</taxon>
        <taxon>Methylocystis</taxon>
    </lineage>
</organism>
<protein>
    <submittedName>
        <fullName evidence="1">Uncharacterized protein</fullName>
    </submittedName>
</protein>
<dbReference type="AlphaFoldDB" id="A0A6B8KH44"/>
<dbReference type="OrthoDB" id="9924479at2"/>
<dbReference type="Proteomes" id="UP000309061">
    <property type="component" value="Chromosome"/>
</dbReference>
<gene>
    <name evidence="1" type="ORF">H2LOC_008855</name>
</gene>
<sequence>MKPAILNFLARLDGRLSIALDPQERIRLIDDERHRVDRAERALSEWSARESNCPAPTRFSAFDLAILHGELTLRMERACEDETAFVPSFSGKPEGATD</sequence>
<reference evidence="1 2" key="1">
    <citation type="submission" date="2019-11" db="EMBL/GenBank/DDBJ databases">
        <title>The genome sequence of Methylocystis heyeri.</title>
        <authorList>
            <person name="Oshkin I.Y."/>
            <person name="Miroshnikov K."/>
            <person name="Dedysh S.N."/>
        </authorList>
    </citation>
    <scope>NUCLEOTIDE SEQUENCE [LARGE SCALE GENOMIC DNA]</scope>
    <source>
        <strain evidence="1 2">H2</strain>
    </source>
</reference>
<dbReference type="RefSeq" id="WP_136496076.1">
    <property type="nucleotide sequence ID" value="NZ_CP046052.1"/>
</dbReference>
<evidence type="ECO:0000313" key="1">
    <source>
        <dbReference type="EMBL" id="QGM45803.1"/>
    </source>
</evidence>
<name>A0A6B8KH44_9HYPH</name>
<keyword evidence="2" id="KW-1185">Reference proteome</keyword>
<proteinExistence type="predicted"/>
<evidence type="ECO:0000313" key="2">
    <source>
        <dbReference type="Proteomes" id="UP000309061"/>
    </source>
</evidence>
<dbReference type="KEGG" id="mhey:H2LOC_008855"/>
<dbReference type="EMBL" id="CP046052">
    <property type="protein sequence ID" value="QGM45803.1"/>
    <property type="molecule type" value="Genomic_DNA"/>
</dbReference>
<accession>A0A6B8KH44</accession>